<dbReference type="OrthoDB" id="8689082at2"/>
<feature type="chain" id="PRO_5012415674" evidence="4">
    <location>
        <begin position="20"/>
        <end position="110"/>
    </location>
</feature>
<gene>
    <name evidence="6" type="ORF">AU255_16245</name>
</gene>
<accession>A0A1V8M2K6</accession>
<evidence type="ECO:0000259" key="5">
    <source>
        <dbReference type="Pfam" id="PF13442"/>
    </source>
</evidence>
<reference evidence="6 7" key="1">
    <citation type="submission" date="2015-12" db="EMBL/GenBank/DDBJ databases">
        <authorList>
            <person name="Shamseldin A."/>
            <person name="Moawad H."/>
            <person name="Abd El-Rahim W.M."/>
            <person name="Sadowsky M.J."/>
        </authorList>
    </citation>
    <scope>NUCLEOTIDE SEQUENCE [LARGE SCALE GENOMIC DNA]</scope>
    <source>
        <strain evidence="6 7">WF1</strain>
    </source>
</reference>
<dbReference type="GO" id="GO:0046872">
    <property type="term" value="F:metal ion binding"/>
    <property type="evidence" value="ECO:0007669"/>
    <property type="project" value="UniProtKB-KW"/>
</dbReference>
<feature type="domain" description="Cytochrome c" evidence="5">
    <location>
        <begin position="29"/>
        <end position="96"/>
    </location>
</feature>
<dbReference type="SUPFAM" id="SSF46626">
    <property type="entry name" value="Cytochrome c"/>
    <property type="match status" value="1"/>
</dbReference>
<keyword evidence="4" id="KW-0732">Signal</keyword>
<evidence type="ECO:0000256" key="2">
    <source>
        <dbReference type="ARBA" id="ARBA00022723"/>
    </source>
</evidence>
<dbReference type="EMBL" id="LPUF01000003">
    <property type="protein sequence ID" value="OQK15748.1"/>
    <property type="molecule type" value="Genomic_DNA"/>
</dbReference>
<dbReference type="GO" id="GO:0009055">
    <property type="term" value="F:electron transfer activity"/>
    <property type="evidence" value="ECO:0007669"/>
    <property type="project" value="InterPro"/>
</dbReference>
<dbReference type="RefSeq" id="WP_080523983.1">
    <property type="nucleotide sequence ID" value="NZ_LPUF01000003.1"/>
</dbReference>
<keyword evidence="1" id="KW-0349">Heme</keyword>
<dbReference type="InterPro" id="IPR036909">
    <property type="entry name" value="Cyt_c-like_dom_sf"/>
</dbReference>
<dbReference type="Pfam" id="PF13442">
    <property type="entry name" value="Cytochrome_CBB3"/>
    <property type="match status" value="1"/>
</dbReference>
<proteinExistence type="predicted"/>
<evidence type="ECO:0000313" key="6">
    <source>
        <dbReference type="EMBL" id="OQK15748.1"/>
    </source>
</evidence>
<evidence type="ECO:0000313" key="7">
    <source>
        <dbReference type="Proteomes" id="UP000191980"/>
    </source>
</evidence>
<evidence type="ECO:0000256" key="3">
    <source>
        <dbReference type="ARBA" id="ARBA00023004"/>
    </source>
</evidence>
<evidence type="ECO:0000256" key="1">
    <source>
        <dbReference type="ARBA" id="ARBA00022617"/>
    </source>
</evidence>
<organism evidence="6 7">
    <name type="scientific">Methyloprofundus sedimenti</name>
    <dbReference type="NCBI Taxonomy" id="1420851"/>
    <lineage>
        <taxon>Bacteria</taxon>
        <taxon>Pseudomonadati</taxon>
        <taxon>Pseudomonadota</taxon>
        <taxon>Gammaproteobacteria</taxon>
        <taxon>Methylococcales</taxon>
        <taxon>Methylococcaceae</taxon>
        <taxon>Methyloprofundus</taxon>
    </lineage>
</organism>
<dbReference type="STRING" id="1420851.AU255_16245"/>
<dbReference type="GO" id="GO:0020037">
    <property type="term" value="F:heme binding"/>
    <property type="evidence" value="ECO:0007669"/>
    <property type="project" value="InterPro"/>
</dbReference>
<comment type="caution">
    <text evidence="6">The sequence shown here is derived from an EMBL/GenBank/DDBJ whole genome shotgun (WGS) entry which is preliminary data.</text>
</comment>
<keyword evidence="2" id="KW-0479">Metal-binding</keyword>
<keyword evidence="7" id="KW-1185">Reference proteome</keyword>
<evidence type="ECO:0000256" key="4">
    <source>
        <dbReference type="SAM" id="SignalP"/>
    </source>
</evidence>
<protein>
    <submittedName>
        <fullName evidence="6">Cytochrome C55X NirC</fullName>
    </submittedName>
</protein>
<name>A0A1V8M2K6_9GAMM</name>
<dbReference type="InterPro" id="IPR009056">
    <property type="entry name" value="Cyt_c-like_dom"/>
</dbReference>
<feature type="signal peptide" evidence="4">
    <location>
        <begin position="1"/>
        <end position="19"/>
    </location>
</feature>
<keyword evidence="3" id="KW-0408">Iron</keyword>
<dbReference type="Gene3D" id="1.10.760.10">
    <property type="entry name" value="Cytochrome c-like domain"/>
    <property type="match status" value="1"/>
</dbReference>
<dbReference type="AlphaFoldDB" id="A0A1V8M2K6"/>
<sequence length="110" mass="12401">MIRYLFICLSLLCSAPAFSINPPQDRQKELRNMLKHDCGSCHGLTLKGGLGPPLLASRLVNKTNDYLIATIQNGRKGTAMPPWKSFISVDETRWLVQELLKKPVERTLVH</sequence>
<dbReference type="Proteomes" id="UP000191980">
    <property type="component" value="Unassembled WGS sequence"/>
</dbReference>